<reference evidence="1" key="1">
    <citation type="submission" date="2018-05" db="EMBL/GenBank/DDBJ databases">
        <authorList>
            <person name="Lanie J.A."/>
            <person name="Ng W.-L."/>
            <person name="Kazmierczak K.M."/>
            <person name="Andrzejewski T.M."/>
            <person name="Davidsen T.M."/>
            <person name="Wayne K.J."/>
            <person name="Tettelin H."/>
            <person name="Glass J.I."/>
            <person name="Rusch D."/>
            <person name="Podicherti R."/>
            <person name="Tsui H.-C.T."/>
            <person name="Winkler M.E."/>
        </authorList>
    </citation>
    <scope>NUCLEOTIDE SEQUENCE</scope>
</reference>
<protein>
    <recommendedName>
        <fullName evidence="2">Glycosyltransferase subfamily 4-like N-terminal domain-containing protein</fullName>
    </recommendedName>
</protein>
<dbReference type="SUPFAM" id="SSF53756">
    <property type="entry name" value="UDP-Glycosyltransferase/glycogen phosphorylase"/>
    <property type="match status" value="1"/>
</dbReference>
<evidence type="ECO:0000313" key="1">
    <source>
        <dbReference type="EMBL" id="SVD68002.1"/>
    </source>
</evidence>
<gene>
    <name evidence="1" type="ORF">METZ01_LOCUS420856</name>
</gene>
<feature type="non-terminal residue" evidence="1">
    <location>
        <position position="189"/>
    </location>
</feature>
<dbReference type="Gene3D" id="3.40.50.2000">
    <property type="entry name" value="Glycogen Phosphorylase B"/>
    <property type="match status" value="2"/>
</dbReference>
<proteinExistence type="predicted"/>
<evidence type="ECO:0008006" key="2">
    <source>
        <dbReference type="Google" id="ProtNLM"/>
    </source>
</evidence>
<dbReference type="EMBL" id="UINC01166188">
    <property type="protein sequence ID" value="SVD68002.1"/>
    <property type="molecule type" value="Genomic_DNA"/>
</dbReference>
<dbReference type="AlphaFoldDB" id="A0A382XAB4"/>
<sequence length="189" mass="21159">MKNLSATDPDIADSICRFTHEFWEAKPRVVHAWLDSTNIAAGLAAVITGVPKIVLGCRNVGPARVGLNRSYMKPLYRLLSRRKNVLFTNNSKAGSDDYKKWLDLPNLSTRITPNGVNKFRDMDGLKSNKLRESLNISTAQGLIIGTIGRFANQKRPLLWIRVAEQLAVQRPDMRFLMVGEGPLLGQCIR</sequence>
<name>A0A382XAB4_9ZZZZ</name>
<organism evidence="1">
    <name type="scientific">marine metagenome</name>
    <dbReference type="NCBI Taxonomy" id="408172"/>
    <lineage>
        <taxon>unclassified sequences</taxon>
        <taxon>metagenomes</taxon>
        <taxon>ecological metagenomes</taxon>
    </lineage>
</organism>
<accession>A0A382XAB4</accession>